<dbReference type="PANTHER" id="PTHR35903">
    <property type="entry name" value="FLAGELLIN B1"/>
    <property type="match status" value="1"/>
</dbReference>
<feature type="transmembrane region" description="Helical" evidence="1">
    <location>
        <begin position="12"/>
        <end position="35"/>
    </location>
</feature>
<dbReference type="Proteomes" id="UP001168338">
    <property type="component" value="Unassembled WGS sequence"/>
</dbReference>
<keyword evidence="2" id="KW-0966">Cell projection</keyword>
<accession>A0ABT8M8Q5</accession>
<keyword evidence="2" id="KW-0969">Cilium</keyword>
<organism evidence="2 3">
    <name type="scientific">Methanoculleus frigidifontis</name>
    <dbReference type="NCBI Taxonomy" id="2584085"/>
    <lineage>
        <taxon>Archaea</taxon>
        <taxon>Methanobacteriati</taxon>
        <taxon>Methanobacteriota</taxon>
        <taxon>Stenosarchaea group</taxon>
        <taxon>Methanomicrobia</taxon>
        <taxon>Methanomicrobiales</taxon>
        <taxon>Methanomicrobiaceae</taxon>
        <taxon>Methanoculleus</taxon>
    </lineage>
</organism>
<evidence type="ECO:0000313" key="3">
    <source>
        <dbReference type="Proteomes" id="UP001168338"/>
    </source>
</evidence>
<reference evidence="2" key="1">
    <citation type="submission" date="2019-05" db="EMBL/GenBank/DDBJ databases">
        <title>Methanoculleus sp. FWC-SCC1, a methanogenic archaeon isolated from deep marine cold seep.</title>
        <authorList>
            <person name="Chen Y.-W."/>
            <person name="Chen S.-C."/>
            <person name="Teng N.-H."/>
            <person name="Lai M.-C."/>
        </authorList>
    </citation>
    <scope>NUCLEOTIDE SEQUENCE</scope>
    <source>
        <strain evidence="2">FWC-SCC1</strain>
    </source>
</reference>
<keyword evidence="1" id="KW-0472">Membrane</keyword>
<name>A0ABT8M8Q5_9EURY</name>
<dbReference type="RefSeq" id="WP_301663395.1">
    <property type="nucleotide sequence ID" value="NZ_VCYH01000003.1"/>
</dbReference>
<comment type="caution">
    <text evidence="2">The sequence shown here is derived from an EMBL/GenBank/DDBJ whole genome shotgun (WGS) entry which is preliminary data.</text>
</comment>
<dbReference type="PANTHER" id="PTHR35903:SF1">
    <property type="entry name" value="FLAGELLIN B1"/>
    <property type="match status" value="1"/>
</dbReference>
<dbReference type="InterPro" id="IPR002774">
    <property type="entry name" value="Flagellin_arc-type"/>
</dbReference>
<gene>
    <name evidence="2" type="ORF">FGU65_05230</name>
</gene>
<sequence length="193" mass="20858">MMAMRNRDGGFTGLEAAIILIAFVVVASVFSYMVLGTGFSAIQESQKVIHTEVQGVSSSLTVTGTIYGVSPNRVQVQALLIPIGIAAGGDGVDVSTMSVRFLSRNHYGELEPEDPLMYVNPRANRWSIQEVFNGDGDAILEDGETFRINISPIIPSDLVADGEFVVEMKPAAGAALRVERRLPHQIELVTRIP</sequence>
<evidence type="ECO:0000313" key="2">
    <source>
        <dbReference type="EMBL" id="MDN7024299.1"/>
    </source>
</evidence>
<evidence type="ECO:0000256" key="1">
    <source>
        <dbReference type="SAM" id="Phobius"/>
    </source>
</evidence>
<dbReference type="Pfam" id="PF01917">
    <property type="entry name" value="Flagellin_arch-type"/>
    <property type="match status" value="1"/>
</dbReference>
<keyword evidence="1" id="KW-1133">Transmembrane helix</keyword>
<keyword evidence="2" id="KW-0282">Flagellum</keyword>
<dbReference type="EMBL" id="VCYH01000003">
    <property type="protein sequence ID" value="MDN7024299.1"/>
    <property type="molecule type" value="Genomic_DNA"/>
</dbReference>
<keyword evidence="3" id="KW-1185">Reference proteome</keyword>
<protein>
    <submittedName>
        <fullName evidence="2">Flagellin</fullName>
    </submittedName>
</protein>
<proteinExistence type="predicted"/>
<keyword evidence="1" id="KW-0812">Transmembrane</keyword>